<dbReference type="EMBL" id="CABWLC010000012">
    <property type="protein sequence ID" value="VXA85173.1"/>
    <property type="molecule type" value="Genomic_DNA"/>
</dbReference>
<accession>A0A653L0N6</accession>
<dbReference type="Proteomes" id="UP000439123">
    <property type="component" value="Unassembled WGS sequence"/>
</dbReference>
<gene>
    <name evidence="1" type="ORF">AERO8C_20323</name>
</gene>
<dbReference type="AlphaFoldDB" id="A0A653L0N6"/>
<evidence type="ECO:0000313" key="2">
    <source>
        <dbReference type="Proteomes" id="UP000439123"/>
    </source>
</evidence>
<sequence>MTAPFYYRYRAKCPRSFVDSPHTP</sequence>
<protein>
    <submittedName>
        <fullName evidence="1">Uncharacterized protein</fullName>
    </submittedName>
</protein>
<reference evidence="1 2" key="1">
    <citation type="submission" date="2019-10" db="EMBL/GenBank/DDBJ databases">
        <authorList>
            <person name="Karimi E."/>
        </authorList>
    </citation>
    <scope>NUCLEOTIDE SEQUENCE [LARGE SCALE GENOMIC DNA]</scope>
    <source>
        <strain evidence="1">Aeromonas sp. 8C</strain>
    </source>
</reference>
<organism evidence="1 2">
    <name type="scientific">Aeromonas veronii</name>
    <dbReference type="NCBI Taxonomy" id="654"/>
    <lineage>
        <taxon>Bacteria</taxon>
        <taxon>Pseudomonadati</taxon>
        <taxon>Pseudomonadota</taxon>
        <taxon>Gammaproteobacteria</taxon>
        <taxon>Aeromonadales</taxon>
        <taxon>Aeromonadaceae</taxon>
        <taxon>Aeromonas</taxon>
    </lineage>
</organism>
<evidence type="ECO:0000313" key="1">
    <source>
        <dbReference type="EMBL" id="VXA85173.1"/>
    </source>
</evidence>
<name>A0A653L0N6_AERVE</name>
<proteinExistence type="predicted"/>